<feature type="transmembrane region" description="Helical" evidence="1">
    <location>
        <begin position="31"/>
        <end position="51"/>
    </location>
</feature>
<dbReference type="OrthoDB" id="8076282at2"/>
<dbReference type="RefSeq" id="WP_156898399.1">
    <property type="nucleotide sequence ID" value="NZ_LT670849.1"/>
</dbReference>
<feature type="transmembrane region" description="Helical" evidence="1">
    <location>
        <begin position="6"/>
        <end position="24"/>
    </location>
</feature>
<evidence type="ECO:0000313" key="3">
    <source>
        <dbReference type="Proteomes" id="UP000184096"/>
    </source>
</evidence>
<dbReference type="AlphaFoldDB" id="A0A1M7T765"/>
<evidence type="ECO:0000313" key="2">
    <source>
        <dbReference type="EMBL" id="SHN66566.1"/>
    </source>
</evidence>
<sequence>MGSLSIWHWVVVIVLIASPVMGIVRGVKNGAAVHAVLSAFVPVYGLVYFFASAKPPAAAGSA</sequence>
<keyword evidence="1" id="KW-1133">Transmembrane helix</keyword>
<dbReference type="EMBL" id="LT670849">
    <property type="protein sequence ID" value="SHN66566.1"/>
    <property type="molecule type" value="Genomic_DNA"/>
</dbReference>
<keyword evidence="1" id="KW-0472">Membrane</keyword>
<accession>A0A1M7T765</accession>
<gene>
    <name evidence="2" type="ORF">SAMN05444170_0990</name>
</gene>
<keyword evidence="1" id="KW-0812">Transmembrane</keyword>
<evidence type="ECO:0000256" key="1">
    <source>
        <dbReference type="SAM" id="Phobius"/>
    </source>
</evidence>
<name>A0A1M7T765_9BRAD</name>
<proteinExistence type="predicted"/>
<keyword evidence="3" id="KW-1185">Reference proteome</keyword>
<reference evidence="3" key="1">
    <citation type="submission" date="2016-11" db="EMBL/GenBank/DDBJ databases">
        <authorList>
            <person name="Varghese N."/>
            <person name="Submissions S."/>
        </authorList>
    </citation>
    <scope>NUCLEOTIDE SEQUENCE [LARGE SCALE GENOMIC DNA]</scope>
    <source>
        <strain evidence="3">GAS401</strain>
    </source>
</reference>
<protein>
    <submittedName>
        <fullName evidence="2">Uncharacterized protein</fullName>
    </submittedName>
</protein>
<organism evidence="2 3">
    <name type="scientific">Bradyrhizobium erythrophlei</name>
    <dbReference type="NCBI Taxonomy" id="1437360"/>
    <lineage>
        <taxon>Bacteria</taxon>
        <taxon>Pseudomonadati</taxon>
        <taxon>Pseudomonadota</taxon>
        <taxon>Alphaproteobacteria</taxon>
        <taxon>Hyphomicrobiales</taxon>
        <taxon>Nitrobacteraceae</taxon>
        <taxon>Bradyrhizobium</taxon>
    </lineage>
</organism>
<dbReference type="Proteomes" id="UP000184096">
    <property type="component" value="Chromosome I"/>
</dbReference>